<dbReference type="Proteomes" id="UP001433508">
    <property type="component" value="Unassembled WGS sequence"/>
</dbReference>
<name>A0ACC3SUY8_LIPKO</name>
<proteinExistence type="predicted"/>
<reference evidence="2" key="1">
    <citation type="journal article" date="2024" name="Front. Bioeng. Biotechnol.">
        <title>Genome-scale model development and genomic sequencing of the oleaginous clade Lipomyces.</title>
        <authorList>
            <person name="Czajka J.J."/>
            <person name="Han Y."/>
            <person name="Kim J."/>
            <person name="Mondo S.J."/>
            <person name="Hofstad B.A."/>
            <person name="Robles A."/>
            <person name="Haridas S."/>
            <person name="Riley R."/>
            <person name="LaButti K."/>
            <person name="Pangilinan J."/>
            <person name="Andreopoulos W."/>
            <person name="Lipzen A."/>
            <person name="Yan J."/>
            <person name="Wang M."/>
            <person name="Ng V."/>
            <person name="Grigoriev I.V."/>
            <person name="Spatafora J.W."/>
            <person name="Magnuson J.K."/>
            <person name="Baker S.E."/>
            <person name="Pomraning K.R."/>
        </authorList>
    </citation>
    <scope>NUCLEOTIDE SEQUENCE [LARGE SCALE GENOMIC DNA]</scope>
    <source>
        <strain evidence="2">CBS 7786</strain>
    </source>
</reference>
<comment type="caution">
    <text evidence="1">The sequence shown here is derived from an EMBL/GenBank/DDBJ whole genome shotgun (WGS) entry which is preliminary data.</text>
</comment>
<organism evidence="1 2">
    <name type="scientific">Lipomyces kononenkoae</name>
    <name type="common">Yeast</name>
    <dbReference type="NCBI Taxonomy" id="34357"/>
    <lineage>
        <taxon>Eukaryota</taxon>
        <taxon>Fungi</taxon>
        <taxon>Dikarya</taxon>
        <taxon>Ascomycota</taxon>
        <taxon>Saccharomycotina</taxon>
        <taxon>Lipomycetes</taxon>
        <taxon>Lipomycetales</taxon>
        <taxon>Lipomycetaceae</taxon>
        <taxon>Lipomyces</taxon>
    </lineage>
</organism>
<evidence type="ECO:0000313" key="1">
    <source>
        <dbReference type="EMBL" id="KAK9235442.1"/>
    </source>
</evidence>
<accession>A0ACC3SUY8</accession>
<sequence>VEVSDFGVDDTTPSYTDELGSFQLLPFEDPEANEQNDEEAMSTLRIMHWATGEQCQSNPRMQRDVSRYISNKAEFNAEFKRPYEEALGTMRSATSNTMRKAPRSYFYMRPQNRSEKDGE</sequence>
<keyword evidence="2" id="KW-1185">Reference proteome</keyword>
<gene>
    <name evidence="1" type="ORF">V1525DRAFT_421321</name>
</gene>
<protein>
    <submittedName>
        <fullName evidence="1">Uncharacterized protein</fullName>
    </submittedName>
</protein>
<dbReference type="EMBL" id="MU971415">
    <property type="protein sequence ID" value="KAK9235442.1"/>
    <property type="molecule type" value="Genomic_DNA"/>
</dbReference>
<evidence type="ECO:0000313" key="2">
    <source>
        <dbReference type="Proteomes" id="UP001433508"/>
    </source>
</evidence>
<feature type="non-terminal residue" evidence="1">
    <location>
        <position position="1"/>
    </location>
</feature>